<evidence type="ECO:0000256" key="2">
    <source>
        <dbReference type="ARBA" id="ARBA00022695"/>
    </source>
</evidence>
<protein>
    <recommendedName>
        <fullName evidence="3">Nucleotidyl transferase domain-containing protein</fullName>
    </recommendedName>
</protein>
<organism evidence="4 5">
    <name type="scientific">Fulvimarina pelagi HTCC2506</name>
    <dbReference type="NCBI Taxonomy" id="314231"/>
    <lineage>
        <taxon>Bacteria</taxon>
        <taxon>Pseudomonadati</taxon>
        <taxon>Pseudomonadota</taxon>
        <taxon>Alphaproteobacteria</taxon>
        <taxon>Hyphomicrobiales</taxon>
        <taxon>Aurantimonadaceae</taxon>
        <taxon>Fulvimarina</taxon>
    </lineage>
</organism>
<dbReference type="InterPro" id="IPR029044">
    <property type="entry name" value="Nucleotide-diphossugar_trans"/>
</dbReference>
<dbReference type="GO" id="GO:0016779">
    <property type="term" value="F:nucleotidyltransferase activity"/>
    <property type="evidence" value="ECO:0007669"/>
    <property type="project" value="UniProtKB-KW"/>
</dbReference>
<dbReference type="RefSeq" id="WP_007066631.1">
    <property type="nucleotide sequence ID" value="NZ_DS022272.1"/>
</dbReference>
<dbReference type="PANTHER" id="PTHR43584:SF8">
    <property type="entry name" value="N-ACETYLMURAMATE ALPHA-1-PHOSPHATE URIDYLYLTRANSFERASE"/>
    <property type="match status" value="1"/>
</dbReference>
<reference evidence="4 5" key="1">
    <citation type="journal article" date="2010" name="J. Bacteriol.">
        <title>Genome sequence of Fulvimarina pelagi HTCC2506T, a Mn(II)-oxidizing alphaproteobacterium possessing an aerobic anoxygenic photosynthetic gene cluster and Xanthorhodopsin.</title>
        <authorList>
            <person name="Kang I."/>
            <person name="Oh H.M."/>
            <person name="Lim S.I."/>
            <person name="Ferriera S."/>
            <person name="Giovannoni S.J."/>
            <person name="Cho J.C."/>
        </authorList>
    </citation>
    <scope>NUCLEOTIDE SEQUENCE [LARGE SCALE GENOMIC DNA]</scope>
    <source>
        <strain evidence="4 5">HTCC2506</strain>
    </source>
</reference>
<comment type="caution">
    <text evidence="4">The sequence shown here is derived from an EMBL/GenBank/DDBJ whole genome shotgun (WGS) entry which is preliminary data.</text>
</comment>
<evidence type="ECO:0000313" key="5">
    <source>
        <dbReference type="Proteomes" id="UP000004310"/>
    </source>
</evidence>
<dbReference type="InterPro" id="IPR005835">
    <property type="entry name" value="NTP_transferase_dom"/>
</dbReference>
<dbReference type="EMBL" id="AATP01000001">
    <property type="protein sequence ID" value="EAU42657.1"/>
    <property type="molecule type" value="Genomic_DNA"/>
</dbReference>
<dbReference type="AlphaFoldDB" id="Q0G6Q7"/>
<dbReference type="STRING" id="217511.GCA_001463845_00263"/>
<keyword evidence="1" id="KW-0808">Transferase</keyword>
<dbReference type="Proteomes" id="UP000004310">
    <property type="component" value="Unassembled WGS sequence"/>
</dbReference>
<evidence type="ECO:0000259" key="3">
    <source>
        <dbReference type="Pfam" id="PF00483"/>
    </source>
</evidence>
<evidence type="ECO:0000256" key="1">
    <source>
        <dbReference type="ARBA" id="ARBA00022679"/>
    </source>
</evidence>
<feature type="domain" description="Nucleotidyl transferase" evidence="3">
    <location>
        <begin position="22"/>
        <end position="249"/>
    </location>
</feature>
<name>Q0G6Q7_9HYPH</name>
<keyword evidence="5" id="KW-1185">Reference proteome</keyword>
<dbReference type="Gene3D" id="3.90.550.10">
    <property type="entry name" value="Spore Coat Polysaccharide Biosynthesis Protein SpsA, Chain A"/>
    <property type="match status" value="1"/>
</dbReference>
<dbReference type="SUPFAM" id="SSF53448">
    <property type="entry name" value="Nucleotide-diphospho-sugar transferases"/>
    <property type="match status" value="1"/>
</dbReference>
<dbReference type="CDD" id="cd06422">
    <property type="entry name" value="NTP_transferase_like_1"/>
    <property type="match status" value="1"/>
</dbReference>
<evidence type="ECO:0000313" key="4">
    <source>
        <dbReference type="EMBL" id="EAU42657.1"/>
    </source>
</evidence>
<accession>Q0G6Q7</accession>
<dbReference type="Pfam" id="PF00483">
    <property type="entry name" value="NTP_transferase"/>
    <property type="match status" value="1"/>
</dbReference>
<sequence>MTNAATTMISAKGLQSCRPTTAMMLSAGLGKRLRPVTSTVPKPLVEVHGKALIDYGLDALVRAGIETVVVNVHYLPDLMRAHLRKRKDIEIVVSDESDLLLDSGGGIVKALPHLGTDPFFVLNSDTFWIESYRANLDVLADLWRPEKMDVSLLIADMAQSTGYDGRGDFVMDAAGRLIRREERDMSPFIYAGAGIFKPELFEGYEAKPFSLNRVFDTAIEGQRLFGVRLSGLWLTVGTPIAIKQAEAALLASAA</sequence>
<dbReference type="InterPro" id="IPR050065">
    <property type="entry name" value="GlmU-like"/>
</dbReference>
<proteinExistence type="predicted"/>
<gene>
    <name evidence="4" type="ORF">FP2506_07446</name>
</gene>
<dbReference type="PANTHER" id="PTHR43584">
    <property type="entry name" value="NUCLEOTIDYL TRANSFERASE"/>
    <property type="match status" value="1"/>
</dbReference>
<dbReference type="eggNOG" id="COG1208">
    <property type="taxonomic scope" value="Bacteria"/>
</dbReference>
<keyword evidence="2" id="KW-0548">Nucleotidyltransferase</keyword>
<dbReference type="HOGENOM" id="CLU_029499_2_1_5"/>